<name>A0A0E0ICP7_ORYNI</name>
<accession>A0A0E0ICP7</accession>
<sequence length="85" mass="9488">MRRRKQSAVDSSSISSQSPCMQPKHVFPRTSGTTVSCRLRSVCWPEALIGRWDWVGRRLTSTSPPQIAKASPASLPPDYCLCREP</sequence>
<evidence type="ECO:0000313" key="3">
    <source>
        <dbReference type="Proteomes" id="UP000006591"/>
    </source>
</evidence>
<dbReference type="AlphaFoldDB" id="A0A0E0ICP7"/>
<feature type="region of interest" description="Disordered" evidence="1">
    <location>
        <begin position="1"/>
        <end position="31"/>
    </location>
</feature>
<dbReference type="EnsemblPlants" id="ONIVA08G18180.1">
    <property type="protein sequence ID" value="ONIVA08G18180.1"/>
    <property type="gene ID" value="ONIVA08G18180"/>
</dbReference>
<proteinExistence type="predicted"/>
<dbReference type="HOGENOM" id="CLU_2516530_0_0_1"/>
<reference evidence="2" key="2">
    <citation type="submission" date="2018-04" db="EMBL/GenBank/DDBJ databases">
        <title>OnivRS2 (Oryza nivara Reference Sequence Version 2).</title>
        <authorList>
            <person name="Zhang J."/>
            <person name="Kudrna D."/>
            <person name="Lee S."/>
            <person name="Talag J."/>
            <person name="Rajasekar S."/>
            <person name="Welchert J."/>
            <person name="Hsing Y.-I."/>
            <person name="Wing R.A."/>
        </authorList>
    </citation>
    <scope>NUCLEOTIDE SEQUENCE [LARGE SCALE GENOMIC DNA]</scope>
    <source>
        <strain evidence="2">SL10</strain>
    </source>
</reference>
<evidence type="ECO:0000256" key="1">
    <source>
        <dbReference type="SAM" id="MobiDB-lite"/>
    </source>
</evidence>
<dbReference type="Proteomes" id="UP000006591">
    <property type="component" value="Chromosome 8"/>
</dbReference>
<evidence type="ECO:0000313" key="2">
    <source>
        <dbReference type="EnsemblPlants" id="ONIVA08G18180.1"/>
    </source>
</evidence>
<organism evidence="2">
    <name type="scientific">Oryza nivara</name>
    <name type="common">Indian wild rice</name>
    <name type="synonym">Oryza sativa f. spontanea</name>
    <dbReference type="NCBI Taxonomy" id="4536"/>
    <lineage>
        <taxon>Eukaryota</taxon>
        <taxon>Viridiplantae</taxon>
        <taxon>Streptophyta</taxon>
        <taxon>Embryophyta</taxon>
        <taxon>Tracheophyta</taxon>
        <taxon>Spermatophyta</taxon>
        <taxon>Magnoliopsida</taxon>
        <taxon>Liliopsida</taxon>
        <taxon>Poales</taxon>
        <taxon>Poaceae</taxon>
        <taxon>BOP clade</taxon>
        <taxon>Oryzoideae</taxon>
        <taxon>Oryzeae</taxon>
        <taxon>Oryzinae</taxon>
        <taxon>Oryza</taxon>
    </lineage>
</organism>
<dbReference type="Gramene" id="ONIVA08G18180.1">
    <property type="protein sequence ID" value="ONIVA08G18180.1"/>
    <property type="gene ID" value="ONIVA08G18180"/>
</dbReference>
<protein>
    <submittedName>
        <fullName evidence="2">Uncharacterized protein</fullName>
    </submittedName>
</protein>
<feature type="compositionally biased region" description="Low complexity" evidence="1">
    <location>
        <begin position="8"/>
        <end position="18"/>
    </location>
</feature>
<keyword evidence="3" id="KW-1185">Reference proteome</keyword>
<reference evidence="2" key="1">
    <citation type="submission" date="2015-04" db="UniProtKB">
        <authorList>
            <consortium name="EnsemblPlants"/>
        </authorList>
    </citation>
    <scope>IDENTIFICATION</scope>
    <source>
        <strain evidence="2">SL10</strain>
    </source>
</reference>